<gene>
    <name evidence="1" type="ORF">CH367_19840</name>
</gene>
<accession>A0ABX4NF83</accession>
<name>A0ABX4NF83_9LEPT</name>
<sequence length="69" mass="8540">MNLCMFFLFAKSVSLRKIFSNQKTKNFRFSRFDFDQSENGPYRKNLDKKRSKRIFFRQCRIIRNKIVYS</sequence>
<reference evidence="1 2" key="1">
    <citation type="submission" date="2017-07" db="EMBL/GenBank/DDBJ databases">
        <title>Leptospira spp. isolated from tropical soils.</title>
        <authorList>
            <person name="Thibeaux R."/>
            <person name="Iraola G."/>
            <person name="Ferres I."/>
            <person name="Bierque E."/>
            <person name="Girault D."/>
            <person name="Soupe-Gilbert M.-E."/>
            <person name="Picardeau M."/>
            <person name="Goarant C."/>
        </authorList>
    </citation>
    <scope>NUCLEOTIDE SEQUENCE [LARGE SCALE GENOMIC DNA]</scope>
    <source>
        <strain evidence="1 2">FH4-C-A1</strain>
    </source>
</reference>
<organism evidence="1 2">
    <name type="scientific">Leptospira barantonii</name>
    <dbReference type="NCBI Taxonomy" id="2023184"/>
    <lineage>
        <taxon>Bacteria</taxon>
        <taxon>Pseudomonadati</taxon>
        <taxon>Spirochaetota</taxon>
        <taxon>Spirochaetia</taxon>
        <taxon>Leptospirales</taxon>
        <taxon>Leptospiraceae</taxon>
        <taxon>Leptospira</taxon>
    </lineage>
</organism>
<protein>
    <recommendedName>
        <fullName evidence="3">Secreted protein</fullName>
    </recommendedName>
</protein>
<keyword evidence="2" id="KW-1185">Reference proteome</keyword>
<proteinExistence type="predicted"/>
<evidence type="ECO:0000313" key="1">
    <source>
        <dbReference type="EMBL" id="PJZ55457.1"/>
    </source>
</evidence>
<evidence type="ECO:0000313" key="2">
    <source>
        <dbReference type="Proteomes" id="UP000231879"/>
    </source>
</evidence>
<dbReference type="EMBL" id="NPDS01000011">
    <property type="protein sequence ID" value="PJZ55457.1"/>
    <property type="molecule type" value="Genomic_DNA"/>
</dbReference>
<comment type="caution">
    <text evidence="1">The sequence shown here is derived from an EMBL/GenBank/DDBJ whole genome shotgun (WGS) entry which is preliminary data.</text>
</comment>
<evidence type="ECO:0008006" key="3">
    <source>
        <dbReference type="Google" id="ProtNLM"/>
    </source>
</evidence>
<dbReference type="Proteomes" id="UP000231879">
    <property type="component" value="Unassembled WGS sequence"/>
</dbReference>